<evidence type="ECO:0000256" key="2">
    <source>
        <dbReference type="ARBA" id="ARBA00022801"/>
    </source>
</evidence>
<sequence length="250" mass="27707">MKSFRSFLPRPQAPRQLVCFPHAGGAASAFRGWAELVGPTTEVVAVQYPGRQDRFGDPLPENIPSLARWIADEIEPRLIRPTAFFGHSMGATVAFEVARRLQPRFPSRLARLYVSACDAPPAHHRRTTDFADEEIRDYVRSLGGAGAALLEDDDLWQLSLPALRNDFRMIETYRYLAAAPLTCPVTAIAGDTDASVSLADVQRWQELTIGPFDAVVQPGGHFYFDDSAAGLAELFRDDSRWPVPARIVEV</sequence>
<name>A0ABV8BM12_9PSEU</name>
<accession>A0ABV8BM12</accession>
<keyword evidence="2" id="KW-0378">Hydrolase</keyword>
<gene>
    <name evidence="4" type="ORF">ACFOWZ_06965</name>
</gene>
<dbReference type="Pfam" id="PF00975">
    <property type="entry name" value="Thioesterase"/>
    <property type="match status" value="1"/>
</dbReference>
<proteinExistence type="inferred from homology"/>
<dbReference type="InterPro" id="IPR020802">
    <property type="entry name" value="TesA-like"/>
</dbReference>
<dbReference type="RefSeq" id="WP_382370327.1">
    <property type="nucleotide sequence ID" value="NZ_JBHRZI010000010.1"/>
</dbReference>
<dbReference type="EMBL" id="JBHRZI010000010">
    <property type="protein sequence ID" value="MFC3891212.1"/>
    <property type="molecule type" value="Genomic_DNA"/>
</dbReference>
<comment type="similarity">
    <text evidence="1">Belongs to the thioesterase family.</text>
</comment>
<keyword evidence="5" id="KW-1185">Reference proteome</keyword>
<comment type="caution">
    <text evidence="4">The sequence shown here is derived from an EMBL/GenBank/DDBJ whole genome shotgun (WGS) entry which is preliminary data.</text>
</comment>
<dbReference type="SUPFAM" id="SSF53474">
    <property type="entry name" value="alpha/beta-Hydrolases"/>
    <property type="match status" value="1"/>
</dbReference>
<dbReference type="PANTHER" id="PTHR11487:SF0">
    <property type="entry name" value="S-ACYL FATTY ACID SYNTHASE THIOESTERASE, MEDIUM CHAIN"/>
    <property type="match status" value="1"/>
</dbReference>
<dbReference type="InterPro" id="IPR001031">
    <property type="entry name" value="Thioesterase"/>
</dbReference>
<dbReference type="InterPro" id="IPR012223">
    <property type="entry name" value="TEII"/>
</dbReference>
<organism evidence="4 5">
    <name type="scientific">Lentzea rhizosphaerae</name>
    <dbReference type="NCBI Taxonomy" id="2041025"/>
    <lineage>
        <taxon>Bacteria</taxon>
        <taxon>Bacillati</taxon>
        <taxon>Actinomycetota</taxon>
        <taxon>Actinomycetes</taxon>
        <taxon>Pseudonocardiales</taxon>
        <taxon>Pseudonocardiaceae</taxon>
        <taxon>Lentzea</taxon>
    </lineage>
</organism>
<evidence type="ECO:0000259" key="3">
    <source>
        <dbReference type="SMART" id="SM00824"/>
    </source>
</evidence>
<evidence type="ECO:0000256" key="1">
    <source>
        <dbReference type="ARBA" id="ARBA00007169"/>
    </source>
</evidence>
<dbReference type="Proteomes" id="UP001595690">
    <property type="component" value="Unassembled WGS sequence"/>
</dbReference>
<evidence type="ECO:0000313" key="4">
    <source>
        <dbReference type="EMBL" id="MFC3891212.1"/>
    </source>
</evidence>
<feature type="domain" description="Thioesterase TesA-like" evidence="3">
    <location>
        <begin position="18"/>
        <end position="205"/>
    </location>
</feature>
<dbReference type="InterPro" id="IPR029058">
    <property type="entry name" value="AB_hydrolase_fold"/>
</dbReference>
<dbReference type="Gene3D" id="3.40.50.1820">
    <property type="entry name" value="alpha/beta hydrolase"/>
    <property type="match status" value="1"/>
</dbReference>
<evidence type="ECO:0000313" key="5">
    <source>
        <dbReference type="Proteomes" id="UP001595690"/>
    </source>
</evidence>
<dbReference type="PANTHER" id="PTHR11487">
    <property type="entry name" value="THIOESTERASE"/>
    <property type="match status" value="1"/>
</dbReference>
<protein>
    <submittedName>
        <fullName evidence="4">Thioesterase II family protein</fullName>
    </submittedName>
</protein>
<reference evidence="5" key="1">
    <citation type="journal article" date="2019" name="Int. J. Syst. Evol. Microbiol.">
        <title>The Global Catalogue of Microorganisms (GCM) 10K type strain sequencing project: providing services to taxonomists for standard genome sequencing and annotation.</title>
        <authorList>
            <consortium name="The Broad Institute Genomics Platform"/>
            <consortium name="The Broad Institute Genome Sequencing Center for Infectious Disease"/>
            <person name="Wu L."/>
            <person name="Ma J."/>
        </authorList>
    </citation>
    <scope>NUCLEOTIDE SEQUENCE [LARGE SCALE GENOMIC DNA]</scope>
    <source>
        <strain evidence="5">CGMCC 4.7405</strain>
    </source>
</reference>
<dbReference type="SMART" id="SM00824">
    <property type="entry name" value="PKS_TE"/>
    <property type="match status" value="1"/>
</dbReference>